<name>A0A3G2R7D1_9FIRM</name>
<dbReference type="PANTHER" id="PTHR30576:SF0">
    <property type="entry name" value="UNDECAPRENYL-PHOSPHATE N-ACETYLGALACTOSAMINYL 1-PHOSPHATE TRANSFERASE-RELATED"/>
    <property type="match status" value="1"/>
</dbReference>
<evidence type="ECO:0000256" key="7">
    <source>
        <dbReference type="SAM" id="Phobius"/>
    </source>
</evidence>
<protein>
    <submittedName>
        <fullName evidence="9">Sugar transferase</fullName>
    </submittedName>
</protein>
<feature type="transmembrane region" description="Helical" evidence="7">
    <location>
        <begin position="254"/>
        <end position="278"/>
    </location>
</feature>
<keyword evidence="3 9" id="KW-0808">Transferase</keyword>
<keyword evidence="5 7" id="KW-1133">Transmembrane helix</keyword>
<dbReference type="Proteomes" id="UP000280960">
    <property type="component" value="Chromosome"/>
</dbReference>
<evidence type="ECO:0000256" key="1">
    <source>
        <dbReference type="ARBA" id="ARBA00004141"/>
    </source>
</evidence>
<organism evidence="9 10">
    <name type="scientific">Biomaibacter acetigenes</name>
    <dbReference type="NCBI Taxonomy" id="2316383"/>
    <lineage>
        <taxon>Bacteria</taxon>
        <taxon>Bacillati</taxon>
        <taxon>Bacillota</taxon>
        <taxon>Clostridia</taxon>
        <taxon>Thermosediminibacterales</taxon>
        <taxon>Tepidanaerobacteraceae</taxon>
        <taxon>Biomaibacter</taxon>
    </lineage>
</organism>
<evidence type="ECO:0000256" key="4">
    <source>
        <dbReference type="ARBA" id="ARBA00022692"/>
    </source>
</evidence>
<dbReference type="AlphaFoldDB" id="A0A3G2R7D1"/>
<evidence type="ECO:0000256" key="3">
    <source>
        <dbReference type="ARBA" id="ARBA00022679"/>
    </source>
</evidence>
<comment type="subcellular location">
    <subcellularLocation>
        <location evidence="1">Membrane</location>
        <topology evidence="1">Multi-pass membrane protein</topology>
    </subcellularLocation>
</comment>
<evidence type="ECO:0000313" key="10">
    <source>
        <dbReference type="Proteomes" id="UP000280960"/>
    </source>
</evidence>
<comment type="similarity">
    <text evidence="2">Belongs to the bacterial sugar transferase family.</text>
</comment>
<evidence type="ECO:0000259" key="8">
    <source>
        <dbReference type="Pfam" id="PF02397"/>
    </source>
</evidence>
<dbReference type="Pfam" id="PF02397">
    <property type="entry name" value="Bac_transf"/>
    <property type="match status" value="1"/>
</dbReference>
<feature type="transmembrane region" description="Helical" evidence="7">
    <location>
        <begin position="12"/>
        <end position="28"/>
    </location>
</feature>
<dbReference type="EMBL" id="CP033169">
    <property type="protein sequence ID" value="AYO31434.1"/>
    <property type="molecule type" value="Genomic_DNA"/>
</dbReference>
<dbReference type="KEGG" id="bacg:D2962_13245"/>
<keyword evidence="10" id="KW-1185">Reference proteome</keyword>
<feature type="transmembrane region" description="Helical" evidence="7">
    <location>
        <begin position="48"/>
        <end position="66"/>
    </location>
</feature>
<reference evidence="9 10" key="1">
    <citation type="submission" date="2018-10" db="EMBL/GenBank/DDBJ databases">
        <authorList>
            <person name="Zhang X."/>
        </authorList>
    </citation>
    <scope>NUCLEOTIDE SEQUENCE [LARGE SCALE GENOMIC DNA]</scope>
    <source>
        <strain evidence="9 10">SK-G1</strain>
    </source>
</reference>
<feature type="domain" description="Bacterial sugar transferase" evidence="8">
    <location>
        <begin position="252"/>
        <end position="432"/>
    </location>
</feature>
<proteinExistence type="inferred from homology"/>
<keyword evidence="4 7" id="KW-0812">Transmembrane</keyword>
<dbReference type="InterPro" id="IPR003362">
    <property type="entry name" value="Bact_transf"/>
</dbReference>
<dbReference type="InterPro" id="IPR017475">
    <property type="entry name" value="EPS_sugar_tfrase"/>
</dbReference>
<evidence type="ECO:0000313" key="9">
    <source>
        <dbReference type="EMBL" id="AYO31434.1"/>
    </source>
</evidence>
<evidence type="ECO:0000256" key="6">
    <source>
        <dbReference type="ARBA" id="ARBA00023136"/>
    </source>
</evidence>
<dbReference type="NCBIfam" id="TIGR03025">
    <property type="entry name" value="EPS_sugtrans"/>
    <property type="match status" value="1"/>
</dbReference>
<sequence length="468" mass="53687">MLEKRVGTIHHIVIALIDAFLVNLGYYLAFQFRFENIPAANFADYVKLIPWIIITAFIIFKIYGLYDIERKTFTELLFSVVLSLIMIMVFTMALTFFYRGFAFPRSVFAIGAVIQVILIALWKGICLIVIKHLHGVQKVLLVGSREEAYKVVRKFQDMSRGWFEAKYIIDEENINHITDAISMVDIVCLCPGLSQELKNEISVMALEKRRKILLIPELYEVFLAKSSSTQIGDIPVFELIDLTLTAEQMIIKRILDVIVSIIGLIISFPIMLLIAILIKLTSPGPVFYTQERVGLFGKTFMLYKFRTMINNAEKFTGPVLATEKDPRITPIGRILRATRLDELPQLINVFKGEMSMVGPRPERPFFVKQFKQENPHYKYRHIVKPGITGLAQVLGRYSTSADDKLRYDLIYIRNYSFLLDLRILFLTIKVVFMKDSSKGLDESEDYENSLLAGIEILTHDNIAAAREK</sequence>
<dbReference type="PANTHER" id="PTHR30576">
    <property type="entry name" value="COLANIC BIOSYNTHESIS UDP-GLUCOSE LIPID CARRIER TRANSFERASE"/>
    <property type="match status" value="1"/>
</dbReference>
<keyword evidence="6 7" id="KW-0472">Membrane</keyword>
<feature type="transmembrane region" description="Helical" evidence="7">
    <location>
        <begin position="78"/>
        <end position="101"/>
    </location>
</feature>
<dbReference type="RefSeq" id="WP_122015249.1">
    <property type="nucleotide sequence ID" value="NZ_CP033169.1"/>
</dbReference>
<accession>A0A3G2R7D1</accession>
<gene>
    <name evidence="9" type="ORF">D2962_13245</name>
</gene>
<evidence type="ECO:0000256" key="2">
    <source>
        <dbReference type="ARBA" id="ARBA00006464"/>
    </source>
</evidence>
<feature type="transmembrane region" description="Helical" evidence="7">
    <location>
        <begin position="107"/>
        <end position="130"/>
    </location>
</feature>
<evidence type="ECO:0000256" key="5">
    <source>
        <dbReference type="ARBA" id="ARBA00022989"/>
    </source>
</evidence>
<dbReference type="GO" id="GO:0016780">
    <property type="term" value="F:phosphotransferase activity, for other substituted phosphate groups"/>
    <property type="evidence" value="ECO:0007669"/>
    <property type="project" value="TreeGrafter"/>
</dbReference>
<dbReference type="GO" id="GO:0016020">
    <property type="term" value="C:membrane"/>
    <property type="evidence" value="ECO:0007669"/>
    <property type="project" value="UniProtKB-SubCell"/>
</dbReference>